<dbReference type="CDD" id="cd00082">
    <property type="entry name" value="HisKA"/>
    <property type="match status" value="1"/>
</dbReference>
<keyword evidence="11" id="KW-0472">Membrane</keyword>
<dbReference type="OrthoDB" id="5242752at2"/>
<dbReference type="CDD" id="cd06225">
    <property type="entry name" value="HAMP"/>
    <property type="match status" value="1"/>
</dbReference>
<dbReference type="GO" id="GO:0005886">
    <property type="term" value="C:plasma membrane"/>
    <property type="evidence" value="ECO:0007669"/>
    <property type="project" value="UniProtKB-SubCell"/>
</dbReference>
<dbReference type="InterPro" id="IPR050428">
    <property type="entry name" value="TCS_sensor_his_kinase"/>
</dbReference>
<comment type="cofactor">
    <cofactor evidence="2">
        <name>a divalent metal cation</name>
        <dbReference type="ChEBI" id="CHEBI:60240"/>
    </cofactor>
</comment>
<dbReference type="InterPro" id="IPR005467">
    <property type="entry name" value="His_kinase_dom"/>
</dbReference>
<dbReference type="InterPro" id="IPR003594">
    <property type="entry name" value="HATPase_dom"/>
</dbReference>
<dbReference type="SMART" id="SM00387">
    <property type="entry name" value="HATPase_c"/>
    <property type="match status" value="1"/>
</dbReference>
<dbReference type="GO" id="GO:0005509">
    <property type="term" value="F:calcium ion binding"/>
    <property type="evidence" value="ECO:0007669"/>
    <property type="project" value="UniProtKB-ARBA"/>
</dbReference>
<evidence type="ECO:0000256" key="7">
    <source>
        <dbReference type="ARBA" id="ARBA00022692"/>
    </source>
</evidence>
<reference evidence="14 15" key="1">
    <citation type="submission" date="2018-03" db="EMBL/GenBank/DDBJ databases">
        <title>Bioinformatic expansion and discovery of thiopeptide antibiotics.</title>
        <authorList>
            <person name="Schwalen C.J."/>
            <person name="Hudson G.A."/>
            <person name="Mitchell D.A."/>
        </authorList>
    </citation>
    <scope>NUCLEOTIDE SEQUENCE [LARGE SCALE GENOMIC DNA]</scope>
    <source>
        <strain evidence="14 15">NRRL 8041</strain>
    </source>
</reference>
<dbReference type="FunFam" id="3.30.565.10:FF:000006">
    <property type="entry name" value="Sensor histidine kinase WalK"/>
    <property type="match status" value="1"/>
</dbReference>
<comment type="subcellular location">
    <subcellularLocation>
        <location evidence="3">Cell membrane</location>
    </subcellularLocation>
</comment>
<evidence type="ECO:0000256" key="3">
    <source>
        <dbReference type="ARBA" id="ARBA00004236"/>
    </source>
</evidence>
<dbReference type="InterPro" id="IPR003660">
    <property type="entry name" value="HAMP_dom"/>
</dbReference>
<gene>
    <name evidence="14" type="ORF">C7C45_19970</name>
</gene>
<dbReference type="SUPFAM" id="SSF158472">
    <property type="entry name" value="HAMP domain-like"/>
    <property type="match status" value="1"/>
</dbReference>
<dbReference type="Gene3D" id="1.10.287.130">
    <property type="match status" value="1"/>
</dbReference>
<evidence type="ECO:0000256" key="9">
    <source>
        <dbReference type="ARBA" id="ARBA00022989"/>
    </source>
</evidence>
<evidence type="ECO:0000256" key="2">
    <source>
        <dbReference type="ARBA" id="ARBA00001968"/>
    </source>
</evidence>
<dbReference type="EC" id="2.7.13.3" evidence="4"/>
<evidence type="ECO:0000313" key="15">
    <source>
        <dbReference type="Proteomes" id="UP000248333"/>
    </source>
</evidence>
<dbReference type="Gene3D" id="3.30.565.10">
    <property type="entry name" value="Histidine kinase-like ATPase, C-terminal domain"/>
    <property type="match status" value="1"/>
</dbReference>
<dbReference type="EMBL" id="PYBV01000025">
    <property type="protein sequence ID" value="PYC67910.1"/>
    <property type="molecule type" value="Genomic_DNA"/>
</dbReference>
<evidence type="ECO:0000259" key="13">
    <source>
        <dbReference type="PROSITE" id="PS50885"/>
    </source>
</evidence>
<dbReference type="Pfam" id="PF00672">
    <property type="entry name" value="HAMP"/>
    <property type="match status" value="1"/>
</dbReference>
<comment type="caution">
    <text evidence="14">The sequence shown here is derived from an EMBL/GenBank/DDBJ whole genome shotgun (WGS) entry which is preliminary data.</text>
</comment>
<dbReference type="InterPro" id="IPR004358">
    <property type="entry name" value="Sig_transdc_His_kin-like_C"/>
</dbReference>
<evidence type="ECO:0000256" key="1">
    <source>
        <dbReference type="ARBA" id="ARBA00000085"/>
    </source>
</evidence>
<evidence type="ECO:0000256" key="5">
    <source>
        <dbReference type="ARBA" id="ARBA00022553"/>
    </source>
</evidence>
<dbReference type="SMART" id="SM00304">
    <property type="entry name" value="HAMP"/>
    <property type="match status" value="1"/>
</dbReference>
<organism evidence="14 15">
    <name type="scientific">Micromonospora arborensis</name>
    <dbReference type="NCBI Taxonomy" id="2116518"/>
    <lineage>
        <taxon>Bacteria</taxon>
        <taxon>Bacillati</taxon>
        <taxon>Actinomycetota</taxon>
        <taxon>Actinomycetes</taxon>
        <taxon>Micromonosporales</taxon>
        <taxon>Micromonosporaceae</taxon>
        <taxon>Micromonospora</taxon>
    </lineage>
</organism>
<feature type="domain" description="Histidine kinase" evidence="12">
    <location>
        <begin position="255"/>
        <end position="469"/>
    </location>
</feature>
<accession>A0A318NHL0</accession>
<evidence type="ECO:0000256" key="6">
    <source>
        <dbReference type="ARBA" id="ARBA00022679"/>
    </source>
</evidence>
<evidence type="ECO:0000256" key="4">
    <source>
        <dbReference type="ARBA" id="ARBA00012438"/>
    </source>
</evidence>
<dbReference type="SMART" id="SM00388">
    <property type="entry name" value="HisKA"/>
    <property type="match status" value="1"/>
</dbReference>
<keyword evidence="8 14" id="KW-0418">Kinase</keyword>
<evidence type="ECO:0000313" key="14">
    <source>
        <dbReference type="EMBL" id="PYC67910.1"/>
    </source>
</evidence>
<dbReference type="GO" id="GO:0000155">
    <property type="term" value="F:phosphorelay sensor kinase activity"/>
    <property type="evidence" value="ECO:0007669"/>
    <property type="project" value="InterPro"/>
</dbReference>
<evidence type="ECO:0000256" key="10">
    <source>
        <dbReference type="ARBA" id="ARBA00023012"/>
    </source>
</evidence>
<comment type="catalytic activity">
    <reaction evidence="1">
        <text>ATP + protein L-histidine = ADP + protein N-phospho-L-histidine.</text>
        <dbReference type="EC" id="2.7.13.3"/>
    </reaction>
</comment>
<name>A0A318NHL0_9ACTN</name>
<dbReference type="PANTHER" id="PTHR45436">
    <property type="entry name" value="SENSOR HISTIDINE KINASE YKOH"/>
    <property type="match status" value="1"/>
</dbReference>
<keyword evidence="9" id="KW-1133">Transmembrane helix</keyword>
<evidence type="ECO:0000256" key="8">
    <source>
        <dbReference type="ARBA" id="ARBA00022777"/>
    </source>
</evidence>
<dbReference type="InterPro" id="IPR003661">
    <property type="entry name" value="HisK_dim/P_dom"/>
</dbReference>
<dbReference type="SUPFAM" id="SSF55874">
    <property type="entry name" value="ATPase domain of HSP90 chaperone/DNA topoisomerase II/histidine kinase"/>
    <property type="match status" value="1"/>
</dbReference>
<keyword evidence="10" id="KW-0902">Two-component regulatory system</keyword>
<dbReference type="PANTHER" id="PTHR45436:SF5">
    <property type="entry name" value="SENSOR HISTIDINE KINASE TRCS"/>
    <property type="match status" value="1"/>
</dbReference>
<dbReference type="AlphaFoldDB" id="A0A318NHL0"/>
<keyword evidence="7" id="KW-0812">Transmembrane</keyword>
<dbReference type="PRINTS" id="PR00344">
    <property type="entry name" value="BCTRLSENSOR"/>
</dbReference>
<proteinExistence type="predicted"/>
<sequence length="471" mass="50444">MSLRGRLIVLVAVLLAAGMSVAALATLAALRYFLVTRTDTQLDQLSTAFVAQTNNGDGLSPPGAGSGRLASAGGQPFVLLRILSADGTPMLDLQDPGGQASAIRLRPKDPSTSRPDGAVYATVTLTDRQPEQWRVRSGWLPDRQTILQVGLPLTHYDVANRQLIRTQAAASAVILAAMLLIAWWLIGLGTRPLDRIAEVAADIGAGHLDRRVRPARPNTEIGRLSAALNAMLVQIQTAFKERQISEERLRRFVADASHELNTPVATIRGYAELFRHGAGARPADLEVAMRRIESEATRMGQLVNELLVLVKLDEGRPLDRDQVDLTHLATEAAADARAIAPDRPLSVQAPASLVVSGDELRLRQLLANLLSNVRRHTPPGTAAEVRIFTSNGAAVIEVADNGPGLTEEDSGRVFERFYRSATSRSRQREGSGIGLAIVAAIAEAHGGTAEVSSVPGEGTTFTVRIPQDEQA</sequence>
<protein>
    <recommendedName>
        <fullName evidence="4">histidine kinase</fullName>
        <ecNumber evidence="4">2.7.13.3</ecNumber>
    </recommendedName>
</protein>
<dbReference type="RefSeq" id="WP_110565207.1">
    <property type="nucleotide sequence ID" value="NZ_PYBV01000025.1"/>
</dbReference>
<dbReference type="InterPro" id="IPR036890">
    <property type="entry name" value="HATPase_C_sf"/>
</dbReference>
<dbReference type="FunFam" id="1.10.287.130:FF:000001">
    <property type="entry name" value="Two-component sensor histidine kinase"/>
    <property type="match status" value="1"/>
</dbReference>
<dbReference type="SUPFAM" id="SSF47384">
    <property type="entry name" value="Homodimeric domain of signal transducing histidine kinase"/>
    <property type="match status" value="1"/>
</dbReference>
<keyword evidence="6" id="KW-0808">Transferase</keyword>
<dbReference type="InterPro" id="IPR036097">
    <property type="entry name" value="HisK_dim/P_sf"/>
</dbReference>
<dbReference type="PROSITE" id="PS50885">
    <property type="entry name" value="HAMP"/>
    <property type="match status" value="1"/>
</dbReference>
<dbReference type="Gene3D" id="6.10.340.10">
    <property type="match status" value="1"/>
</dbReference>
<dbReference type="Proteomes" id="UP000248333">
    <property type="component" value="Unassembled WGS sequence"/>
</dbReference>
<dbReference type="Pfam" id="PF02518">
    <property type="entry name" value="HATPase_c"/>
    <property type="match status" value="1"/>
</dbReference>
<dbReference type="CDD" id="cd00075">
    <property type="entry name" value="HATPase"/>
    <property type="match status" value="1"/>
</dbReference>
<dbReference type="PROSITE" id="PS50109">
    <property type="entry name" value="HIS_KIN"/>
    <property type="match status" value="1"/>
</dbReference>
<keyword evidence="5" id="KW-0597">Phosphoprotein</keyword>
<dbReference type="Pfam" id="PF00512">
    <property type="entry name" value="HisKA"/>
    <property type="match status" value="1"/>
</dbReference>
<keyword evidence="15" id="KW-1185">Reference proteome</keyword>
<evidence type="ECO:0000256" key="11">
    <source>
        <dbReference type="ARBA" id="ARBA00023136"/>
    </source>
</evidence>
<evidence type="ECO:0000259" key="12">
    <source>
        <dbReference type="PROSITE" id="PS50109"/>
    </source>
</evidence>
<feature type="domain" description="HAMP" evidence="13">
    <location>
        <begin position="187"/>
        <end position="240"/>
    </location>
</feature>